<feature type="transmembrane region" description="Helical" evidence="1">
    <location>
        <begin position="36"/>
        <end position="56"/>
    </location>
</feature>
<protein>
    <submittedName>
        <fullName evidence="2">Uncharacterized protein</fullName>
    </submittedName>
</protein>
<evidence type="ECO:0000313" key="3">
    <source>
        <dbReference type="Proteomes" id="UP000076643"/>
    </source>
</evidence>
<comment type="caution">
    <text evidence="2">The sequence shown here is derived from an EMBL/GenBank/DDBJ whole genome shotgun (WGS) entry which is preliminary data.</text>
</comment>
<feature type="transmembrane region" description="Helical" evidence="1">
    <location>
        <begin position="68"/>
        <end position="89"/>
    </location>
</feature>
<sequence length="97" mass="11114">MSPELSIIILNAAILLIAYFIIYPKYAGNDFRKISVQDFIASMISLGVVGSVYFGTGVKFSLVLFDVTWPWFTLISFTLIELPIFYWYAKRHNVKLP</sequence>
<reference evidence="2 3" key="1">
    <citation type="submission" date="2013-07" db="EMBL/GenBank/DDBJ databases">
        <title>Comparative Genomic and Metabolomic Analysis of Twelve Strains of Pseudoalteromonas luteoviolacea.</title>
        <authorList>
            <person name="Vynne N.G."/>
            <person name="Mansson M."/>
            <person name="Gram L."/>
        </authorList>
    </citation>
    <scope>NUCLEOTIDE SEQUENCE [LARGE SCALE GENOMIC DNA]</scope>
    <source>
        <strain evidence="2 3">DSM 6061</strain>
    </source>
</reference>
<name>A0A166VEJ4_9GAMM</name>
<dbReference type="STRING" id="43657.S4054249_17580"/>
<organism evidence="2 3">
    <name type="scientific">Pseudoalteromonas luteoviolacea DSM 6061</name>
    <dbReference type="NCBI Taxonomy" id="1365250"/>
    <lineage>
        <taxon>Bacteria</taxon>
        <taxon>Pseudomonadati</taxon>
        <taxon>Pseudomonadota</taxon>
        <taxon>Gammaproteobacteria</taxon>
        <taxon>Alteromonadales</taxon>
        <taxon>Pseudoalteromonadaceae</taxon>
        <taxon>Pseudoalteromonas</taxon>
    </lineage>
</organism>
<dbReference type="PATRIC" id="fig|1365250.3.peg.4170"/>
<gene>
    <name evidence="2" type="ORF">N475_21845</name>
</gene>
<keyword evidence="1" id="KW-1133">Transmembrane helix</keyword>
<dbReference type="AlphaFoldDB" id="A0A166VEJ4"/>
<proteinExistence type="predicted"/>
<dbReference type="RefSeq" id="WP_063358060.1">
    <property type="nucleotide sequence ID" value="NZ_AQHB01000030.1"/>
</dbReference>
<keyword evidence="3" id="KW-1185">Reference proteome</keyword>
<feature type="transmembrane region" description="Helical" evidence="1">
    <location>
        <begin position="6"/>
        <end position="24"/>
    </location>
</feature>
<accession>A0A166VEJ4</accession>
<dbReference type="EMBL" id="AUYB01000130">
    <property type="protein sequence ID" value="KZN32573.1"/>
    <property type="molecule type" value="Genomic_DNA"/>
</dbReference>
<dbReference type="Proteomes" id="UP000076643">
    <property type="component" value="Unassembled WGS sequence"/>
</dbReference>
<evidence type="ECO:0000313" key="2">
    <source>
        <dbReference type="EMBL" id="KZN32573.1"/>
    </source>
</evidence>
<keyword evidence="1" id="KW-0812">Transmembrane</keyword>
<keyword evidence="1" id="KW-0472">Membrane</keyword>
<evidence type="ECO:0000256" key="1">
    <source>
        <dbReference type="SAM" id="Phobius"/>
    </source>
</evidence>